<evidence type="ECO:0000313" key="1">
    <source>
        <dbReference type="EMBL" id="GHF58257.1"/>
    </source>
</evidence>
<dbReference type="PANTHER" id="PTHR47691:SF3">
    <property type="entry name" value="HTH-TYPE TRANSCRIPTIONAL REGULATOR RV0890C-RELATED"/>
    <property type="match status" value="1"/>
</dbReference>
<dbReference type="InterPro" id="IPR011990">
    <property type="entry name" value="TPR-like_helical_dom_sf"/>
</dbReference>
<dbReference type="Gene3D" id="1.25.40.10">
    <property type="entry name" value="Tetratricopeptide repeat domain"/>
    <property type="match status" value="2"/>
</dbReference>
<sequence length="359" mass="39474">MLEEPVDDVSEALQELVRTRLATEPEEDRYLLSGLVRRHARTKVPNADEVLDRFLDHYLARTVAAAVLLMPDRTWHRTLLPPVVGTGDPSSAQEWLDAESGNVRAAVEAAYRFGRLGHVCLFAVGLWPYHQRGGHAQDMAAVNELGVRAAGHRGDDLCHAVLACQLGFAHLQRGDADRAIEVLRDAREVAARTGNSEIEATAIESLGLAHLARGDAAAGDLLRRNLELALELGDERRLALARFHLAKAVPPREALSLLAEATAGLRKEPENLAKIDLWRARKLRETGEHAEAERALARVLETGQYRERGEALVERAELAVSRGETDHARADLNEALELFRRRGLTSLAGSTEARLTELG</sequence>
<evidence type="ECO:0008006" key="3">
    <source>
        <dbReference type="Google" id="ProtNLM"/>
    </source>
</evidence>
<proteinExistence type="predicted"/>
<evidence type="ECO:0000313" key="2">
    <source>
        <dbReference type="Proteomes" id="UP000658656"/>
    </source>
</evidence>
<accession>A0A8H9ITK3</accession>
<gene>
    <name evidence="1" type="ORF">GCM10017566_34480</name>
</gene>
<dbReference type="PANTHER" id="PTHR47691">
    <property type="entry name" value="REGULATOR-RELATED"/>
    <property type="match status" value="1"/>
</dbReference>
<dbReference type="SUPFAM" id="SSF48452">
    <property type="entry name" value="TPR-like"/>
    <property type="match status" value="1"/>
</dbReference>
<comment type="caution">
    <text evidence="1">The sequence shown here is derived from an EMBL/GenBank/DDBJ whole genome shotgun (WGS) entry which is preliminary data.</text>
</comment>
<reference evidence="1" key="2">
    <citation type="submission" date="2020-09" db="EMBL/GenBank/DDBJ databases">
        <authorList>
            <person name="Sun Q."/>
            <person name="Zhou Y."/>
        </authorList>
    </citation>
    <scope>NUCLEOTIDE SEQUENCE</scope>
    <source>
        <strain evidence="1">CGMCC 4.7679</strain>
    </source>
</reference>
<dbReference type="Proteomes" id="UP000658656">
    <property type="component" value="Unassembled WGS sequence"/>
</dbReference>
<protein>
    <recommendedName>
        <fullName evidence="3">Tetratricopeptide repeat protein</fullName>
    </recommendedName>
</protein>
<dbReference type="EMBL" id="BNAV01000004">
    <property type="protein sequence ID" value="GHF58257.1"/>
    <property type="molecule type" value="Genomic_DNA"/>
</dbReference>
<dbReference type="RefSeq" id="WP_183176421.1">
    <property type="nucleotide sequence ID" value="NZ_BNAV01000004.1"/>
</dbReference>
<reference evidence="1" key="1">
    <citation type="journal article" date="2014" name="Int. J. Syst. Evol. Microbiol.">
        <title>Complete genome sequence of Corynebacterium casei LMG S-19264T (=DSM 44701T), isolated from a smear-ripened cheese.</title>
        <authorList>
            <consortium name="US DOE Joint Genome Institute (JGI-PGF)"/>
            <person name="Walter F."/>
            <person name="Albersmeier A."/>
            <person name="Kalinowski J."/>
            <person name="Ruckert C."/>
        </authorList>
    </citation>
    <scope>NUCLEOTIDE SEQUENCE</scope>
    <source>
        <strain evidence="1">CGMCC 4.7679</strain>
    </source>
</reference>
<name>A0A8H9ITK3_9PSEU</name>
<organism evidence="1 2">
    <name type="scientific">Amycolatopsis bartoniae</name>
    <dbReference type="NCBI Taxonomy" id="941986"/>
    <lineage>
        <taxon>Bacteria</taxon>
        <taxon>Bacillati</taxon>
        <taxon>Actinomycetota</taxon>
        <taxon>Actinomycetes</taxon>
        <taxon>Pseudonocardiales</taxon>
        <taxon>Pseudonocardiaceae</taxon>
        <taxon>Amycolatopsis</taxon>
    </lineage>
</organism>
<keyword evidence="2" id="KW-1185">Reference proteome</keyword>
<dbReference type="AlphaFoldDB" id="A0A8H9ITK3"/>